<protein>
    <submittedName>
        <fullName evidence="2">Uncharacterized protein</fullName>
    </submittedName>
</protein>
<dbReference type="AlphaFoldDB" id="A0A139H829"/>
<dbReference type="Proteomes" id="UP000073492">
    <property type="component" value="Unassembled WGS sequence"/>
</dbReference>
<evidence type="ECO:0000256" key="1">
    <source>
        <dbReference type="SAM" id="MobiDB-lite"/>
    </source>
</evidence>
<name>A0A139H829_9PEZI</name>
<gene>
    <name evidence="2" type="ORF">AC579_1092</name>
</gene>
<comment type="caution">
    <text evidence="2">The sequence shown here is derived from an EMBL/GenBank/DDBJ whole genome shotgun (WGS) entry which is preliminary data.</text>
</comment>
<feature type="region of interest" description="Disordered" evidence="1">
    <location>
        <begin position="1"/>
        <end position="20"/>
    </location>
</feature>
<sequence length="93" mass="10453">MKANREAHMHTLRDGSSLERHSVHGVAGQYGLFAPYTSKDTVPKYCSMAEKRSVPLLEFSRQLGPHSQNSGRQMVSFYAKMINKLIGEREISA</sequence>
<evidence type="ECO:0000313" key="2">
    <source>
        <dbReference type="EMBL" id="KXS98620.1"/>
    </source>
</evidence>
<reference evidence="2 3" key="1">
    <citation type="submission" date="2015-07" db="EMBL/GenBank/DDBJ databases">
        <title>Comparative genomics of the Sigatoka disease complex on banana suggests a link between parallel evolutionary changes in Pseudocercospora fijiensis and Pseudocercospora eumusae and increased virulence on the banana host.</title>
        <authorList>
            <person name="Chang T.-C."/>
            <person name="Salvucci A."/>
            <person name="Crous P.W."/>
            <person name="Stergiopoulos I."/>
        </authorList>
    </citation>
    <scope>NUCLEOTIDE SEQUENCE [LARGE SCALE GENOMIC DNA]</scope>
    <source>
        <strain evidence="2 3">CBS 116634</strain>
    </source>
</reference>
<keyword evidence="3" id="KW-1185">Reference proteome</keyword>
<organism evidence="2 3">
    <name type="scientific">Pseudocercospora musae</name>
    <dbReference type="NCBI Taxonomy" id="113226"/>
    <lineage>
        <taxon>Eukaryota</taxon>
        <taxon>Fungi</taxon>
        <taxon>Dikarya</taxon>
        <taxon>Ascomycota</taxon>
        <taxon>Pezizomycotina</taxon>
        <taxon>Dothideomycetes</taxon>
        <taxon>Dothideomycetidae</taxon>
        <taxon>Mycosphaerellales</taxon>
        <taxon>Mycosphaerellaceae</taxon>
        <taxon>Pseudocercospora</taxon>
    </lineage>
</organism>
<proteinExistence type="predicted"/>
<dbReference type="OrthoDB" id="3798483at2759"/>
<accession>A0A139H829</accession>
<evidence type="ECO:0000313" key="3">
    <source>
        <dbReference type="Proteomes" id="UP000073492"/>
    </source>
</evidence>
<dbReference type="EMBL" id="LFZO01000739">
    <property type="protein sequence ID" value="KXS98620.1"/>
    <property type="molecule type" value="Genomic_DNA"/>
</dbReference>